<organism evidence="2 3">
    <name type="scientific">Gordonia phage Horus</name>
    <dbReference type="NCBI Taxonomy" id="2301696"/>
    <lineage>
        <taxon>Viruses</taxon>
        <taxon>Duplodnaviria</taxon>
        <taxon>Heunggongvirae</taxon>
        <taxon>Uroviricota</taxon>
        <taxon>Caudoviricetes</taxon>
        <taxon>Langleyhallvirinae</taxon>
        <taxon>Horusvirus</taxon>
        <taxon>Horusvirus horus</taxon>
    </lineage>
</organism>
<sequence>MRPTSMLLDILAIVVCVFAAWWLIATAPDLSGGRGLFVCF</sequence>
<dbReference type="GeneID" id="54999176"/>
<evidence type="ECO:0000256" key="1">
    <source>
        <dbReference type="SAM" id="Phobius"/>
    </source>
</evidence>
<protein>
    <submittedName>
        <fullName evidence="2">Membrane protein</fullName>
    </submittedName>
</protein>
<keyword evidence="1" id="KW-0472">Membrane</keyword>
<dbReference type="EMBL" id="MH651176">
    <property type="protein sequence ID" value="AXQ63891.1"/>
    <property type="molecule type" value="Genomic_DNA"/>
</dbReference>
<keyword evidence="3" id="KW-1185">Reference proteome</keyword>
<dbReference type="KEGG" id="vg:54999176"/>
<feature type="transmembrane region" description="Helical" evidence="1">
    <location>
        <begin position="7"/>
        <end position="24"/>
    </location>
</feature>
<proteinExistence type="predicted"/>
<dbReference type="RefSeq" id="YP_009808276.1">
    <property type="nucleotide sequence ID" value="NC_048039.1"/>
</dbReference>
<keyword evidence="1" id="KW-0812">Transmembrane</keyword>
<dbReference type="Proteomes" id="UP000262321">
    <property type="component" value="Segment"/>
</dbReference>
<evidence type="ECO:0000313" key="2">
    <source>
        <dbReference type="EMBL" id="AXQ63891.1"/>
    </source>
</evidence>
<evidence type="ECO:0000313" key="3">
    <source>
        <dbReference type="Proteomes" id="UP000262321"/>
    </source>
</evidence>
<reference evidence="2 3" key="1">
    <citation type="submission" date="2018-07" db="EMBL/GenBank/DDBJ databases">
        <authorList>
            <person name="Said P."/>
            <person name="Hotaki K."/>
            <person name="Hall J.T."/>
            <person name="Leadon S.A."/>
            <person name="Fogarty M.P."/>
            <person name="Warner M.H."/>
            <person name="Garlena R.A."/>
            <person name="Russell D.A."/>
            <person name="Pope W.H."/>
            <person name="Jacobs-Sera D."/>
            <person name="Hatfull G.F."/>
        </authorList>
    </citation>
    <scope>NUCLEOTIDE SEQUENCE [LARGE SCALE GENOMIC DNA]</scope>
</reference>
<gene>
    <name evidence="2" type="primary">38</name>
    <name evidence="2" type="ORF">SEA_HORUS_38</name>
</gene>
<keyword evidence="1" id="KW-1133">Transmembrane helix</keyword>
<name>A0A385DWU4_9CAUD</name>
<accession>A0A385DWU4</accession>